<dbReference type="GO" id="GO:0005737">
    <property type="term" value="C:cytoplasm"/>
    <property type="evidence" value="ECO:0007669"/>
    <property type="project" value="TreeGrafter"/>
</dbReference>
<dbReference type="GO" id="GO:0046872">
    <property type="term" value="F:metal ion binding"/>
    <property type="evidence" value="ECO:0007669"/>
    <property type="project" value="UniProtKB-KW"/>
</dbReference>
<dbReference type="InterPro" id="IPR056591">
    <property type="entry name" value="ELP3-like_N"/>
</dbReference>
<evidence type="ECO:0000256" key="13">
    <source>
        <dbReference type="ARBA" id="ARBA00044771"/>
    </source>
</evidence>
<keyword evidence="9" id="KW-0694">RNA-binding</keyword>
<dbReference type="Pfam" id="PF16199">
    <property type="entry name" value="Radical_SAM_C"/>
    <property type="match status" value="1"/>
</dbReference>
<feature type="domain" description="N-acetyltransferase" evidence="16">
    <location>
        <begin position="417"/>
        <end position="569"/>
    </location>
</feature>
<dbReference type="InterPro" id="IPR039661">
    <property type="entry name" value="ELP3"/>
</dbReference>
<dbReference type="SFLD" id="SFLDS00029">
    <property type="entry name" value="Radical_SAM"/>
    <property type="match status" value="1"/>
</dbReference>
<evidence type="ECO:0000259" key="17">
    <source>
        <dbReference type="PROSITE" id="PS51918"/>
    </source>
</evidence>
<feature type="domain" description="Radical SAM core" evidence="17">
    <location>
        <begin position="70"/>
        <end position="393"/>
    </location>
</feature>
<keyword evidence="7" id="KW-0819">tRNA processing</keyword>
<evidence type="ECO:0000256" key="5">
    <source>
        <dbReference type="ARBA" id="ARBA00022679"/>
    </source>
</evidence>
<dbReference type="SMART" id="SM00729">
    <property type="entry name" value="Elp3"/>
    <property type="match status" value="1"/>
</dbReference>
<dbReference type="SFLD" id="SFLDF00344">
    <property type="entry name" value="ELP3-like"/>
    <property type="match status" value="1"/>
</dbReference>
<dbReference type="Gene3D" id="3.80.30.20">
    <property type="entry name" value="tm_1862 like domain"/>
    <property type="match status" value="1"/>
</dbReference>
<dbReference type="CDD" id="cd04301">
    <property type="entry name" value="NAT_SF"/>
    <property type="match status" value="1"/>
</dbReference>
<evidence type="ECO:0000256" key="9">
    <source>
        <dbReference type="ARBA" id="ARBA00022884"/>
    </source>
</evidence>
<dbReference type="SUPFAM" id="SSF102114">
    <property type="entry name" value="Radical SAM enzymes"/>
    <property type="match status" value="1"/>
</dbReference>
<keyword evidence="4" id="KW-0820">tRNA-binding</keyword>
<sequence>MTTKLQQFCTQIIEAVEKNRINTKDELNKFKLQIGKEVGLNEVPSNPDILSHSKKPSKKLSKILSIKPLRTLSGVAPIAIMTKPIKCPHGTCIYCPGGPDSFFGDVPQSYTGNEPATMRAISNSYDSYLQTMNRLSQYYSTAHNPQKLELIIMGGTFPSFPFEYQEKFISEAFQAVNDFSENMFPKGKFDSEKFNEFFSKQNKGFNKNLKEKLLKQKHEPIVEKEHLRNEKANVRIVTMCIETKPDWCKEKEIDRMLKLGTTRVELGAQSTSNDVLKYTNRGHTIDDTIEATRLLKDSGLKVTYHMMPGQPLSSKEKDVEMFKELFENPDFKPDGLKIYPCMVMPGTALEKLYENGKFTPLDTEEAAEIISEAKKYFPSYTRVHRVQRDIPTKYSKGGVDKNNLRQIIEEKAKGKGIKCKCIRCRESGINQGKGKETDYSKVELVEKEYEASKGKEVFISFEDTKNELIVGFCRLRKPWKPFREEFTEKTCVIRELHVLGSEVGIGKTDSESTQHKGFGKKLMEQAEKIAKEKFSADKLLVISGVGAREYYLEKLGYKRDGIYMGKILN</sequence>
<dbReference type="PROSITE" id="PS51186">
    <property type="entry name" value="GNAT"/>
    <property type="match status" value="1"/>
</dbReference>
<feature type="binding site" evidence="15">
    <location>
        <position position="95"/>
    </location>
    <ligand>
        <name>[4Fe-4S] cluster</name>
        <dbReference type="ChEBI" id="CHEBI:49883"/>
        <note>4Fe-4S-S-AdoMet</note>
    </ligand>
</feature>
<dbReference type="InterPro" id="IPR007197">
    <property type="entry name" value="rSAM"/>
</dbReference>
<evidence type="ECO:0000256" key="11">
    <source>
        <dbReference type="ARBA" id="ARBA00023014"/>
    </source>
</evidence>
<dbReference type="Proteomes" id="UP000226712">
    <property type="component" value="Unassembled WGS sequence"/>
</dbReference>
<protein>
    <recommendedName>
        <fullName evidence="13">tRNA carboxymethyluridine synthase</fullName>
        <ecNumber evidence="13">2.3.1.311</ecNumber>
    </recommendedName>
</protein>
<comment type="catalytic activity">
    <reaction evidence="14">
        <text>uridine(34) in tRNA + acetyl-CoA + S-adenosyl-L-methionine + H2O = 5-(carboxymethyl)uridine(34) in tRNA + 5'-deoxyadenosine + L-methionine + CoA + 2 H(+)</text>
        <dbReference type="Rhea" id="RHEA:61020"/>
        <dbReference type="Rhea" id="RHEA-COMP:10407"/>
        <dbReference type="Rhea" id="RHEA-COMP:11727"/>
        <dbReference type="ChEBI" id="CHEBI:15377"/>
        <dbReference type="ChEBI" id="CHEBI:15378"/>
        <dbReference type="ChEBI" id="CHEBI:17319"/>
        <dbReference type="ChEBI" id="CHEBI:57287"/>
        <dbReference type="ChEBI" id="CHEBI:57288"/>
        <dbReference type="ChEBI" id="CHEBI:57844"/>
        <dbReference type="ChEBI" id="CHEBI:59789"/>
        <dbReference type="ChEBI" id="CHEBI:65315"/>
        <dbReference type="ChEBI" id="CHEBI:74882"/>
        <dbReference type="EC" id="2.3.1.311"/>
    </reaction>
    <physiologicalReaction direction="left-to-right" evidence="14">
        <dbReference type="Rhea" id="RHEA:61021"/>
    </physiologicalReaction>
</comment>
<dbReference type="SFLD" id="SFLDG01086">
    <property type="entry name" value="elongater_protein-like"/>
    <property type="match status" value="1"/>
</dbReference>
<keyword evidence="12" id="KW-0012">Acyltransferase</keyword>
<keyword evidence="11 15" id="KW-0411">Iron-sulfur</keyword>
<dbReference type="InterPro" id="IPR000182">
    <property type="entry name" value="GNAT_dom"/>
</dbReference>
<comment type="similarity">
    <text evidence="2">Belongs to the ELP3 family.</text>
</comment>
<dbReference type="GO" id="GO:0002926">
    <property type="term" value="P:tRNA wobble base 5-methoxycarbonylmethyl-2-thiouridinylation"/>
    <property type="evidence" value="ECO:0007669"/>
    <property type="project" value="TreeGrafter"/>
</dbReference>
<dbReference type="InterPro" id="IPR058240">
    <property type="entry name" value="rSAM_sf"/>
</dbReference>
<evidence type="ECO:0000256" key="2">
    <source>
        <dbReference type="ARBA" id="ARBA00005494"/>
    </source>
</evidence>
<keyword evidence="8 15" id="KW-0479">Metal-binding</keyword>
<dbReference type="GO" id="GO:0000049">
    <property type="term" value="F:tRNA binding"/>
    <property type="evidence" value="ECO:0007669"/>
    <property type="project" value="UniProtKB-KW"/>
</dbReference>
<dbReference type="InterPro" id="IPR006638">
    <property type="entry name" value="Elp3/MiaA/NifB-like_rSAM"/>
</dbReference>
<comment type="cofactor">
    <cofactor evidence="15">
        <name>[4Fe-4S] cluster</name>
        <dbReference type="ChEBI" id="CHEBI:49883"/>
    </cofactor>
    <text evidence="15">Binds 1 [4Fe-4S] cluster. The cluster is coordinated with 3 cysteines and an exchangeable S-adenosyl-L-methionine.</text>
</comment>
<keyword evidence="10 15" id="KW-0408">Iron</keyword>
<dbReference type="Gene3D" id="3.40.630.30">
    <property type="match status" value="1"/>
</dbReference>
<dbReference type="PANTHER" id="PTHR11135:SF7">
    <property type="entry name" value="TRNA URIDINE(34) ACETYLTRANSFERASE"/>
    <property type="match status" value="1"/>
</dbReference>
<evidence type="ECO:0000256" key="4">
    <source>
        <dbReference type="ARBA" id="ARBA00022555"/>
    </source>
</evidence>
<evidence type="ECO:0000259" key="16">
    <source>
        <dbReference type="PROSITE" id="PS51186"/>
    </source>
</evidence>
<keyword evidence="5" id="KW-0808">Transferase</keyword>
<dbReference type="EMBL" id="NZBD01000015">
    <property type="protein sequence ID" value="MAG18362.1"/>
    <property type="molecule type" value="Genomic_DNA"/>
</dbReference>
<dbReference type="Pfam" id="PF00583">
    <property type="entry name" value="Acetyltransf_1"/>
    <property type="match status" value="1"/>
</dbReference>
<keyword evidence="3" id="KW-0004">4Fe-4S</keyword>
<organism evidence="18 19">
    <name type="scientific">Candidatus Iainarchaeum sp</name>
    <dbReference type="NCBI Taxonomy" id="3101447"/>
    <lineage>
        <taxon>Archaea</taxon>
        <taxon>Candidatus Iainarchaeota</taxon>
        <taxon>Candidatus Iainarchaeia</taxon>
        <taxon>Candidatus Iainarchaeales</taxon>
        <taxon>Candidatus Iainarchaeaceae</taxon>
        <taxon>Candidatus Iainarchaeum</taxon>
    </lineage>
</organism>
<dbReference type="EC" id="2.3.1.311" evidence="13"/>
<dbReference type="InterPro" id="IPR023404">
    <property type="entry name" value="rSAM_horseshoe"/>
</dbReference>
<evidence type="ECO:0000256" key="6">
    <source>
        <dbReference type="ARBA" id="ARBA00022691"/>
    </source>
</evidence>
<dbReference type="CDD" id="cd01335">
    <property type="entry name" value="Radical_SAM"/>
    <property type="match status" value="1"/>
</dbReference>
<dbReference type="Pfam" id="PF23613">
    <property type="entry name" value="ELP3_N"/>
    <property type="match status" value="1"/>
</dbReference>
<name>A0A2D6LQC8_9ARCH</name>
<evidence type="ECO:0000256" key="15">
    <source>
        <dbReference type="PIRSR" id="PIRSR005669-1"/>
    </source>
</evidence>
<dbReference type="NCBIfam" id="TIGR01211">
    <property type="entry name" value="ELP3"/>
    <property type="match status" value="1"/>
</dbReference>
<dbReference type="AlphaFoldDB" id="A0A2D6LQC8"/>
<dbReference type="PIRSF" id="PIRSF005669">
    <property type="entry name" value="Hist_AcTrfase_ELP3"/>
    <property type="match status" value="1"/>
</dbReference>
<evidence type="ECO:0000256" key="7">
    <source>
        <dbReference type="ARBA" id="ARBA00022694"/>
    </source>
</evidence>
<comment type="pathway">
    <text evidence="1">tRNA modification.</text>
</comment>
<evidence type="ECO:0000256" key="8">
    <source>
        <dbReference type="ARBA" id="ARBA00022723"/>
    </source>
</evidence>
<evidence type="ECO:0000256" key="10">
    <source>
        <dbReference type="ARBA" id="ARBA00023004"/>
    </source>
</evidence>
<evidence type="ECO:0000313" key="19">
    <source>
        <dbReference type="Proteomes" id="UP000226712"/>
    </source>
</evidence>
<evidence type="ECO:0000256" key="14">
    <source>
        <dbReference type="ARBA" id="ARBA00047372"/>
    </source>
</evidence>
<dbReference type="InterPro" id="IPR034687">
    <property type="entry name" value="ELP3-like"/>
</dbReference>
<reference evidence="19" key="1">
    <citation type="submission" date="2017-09" db="EMBL/GenBank/DDBJ databases">
        <title>The Reconstruction of 2,631 Draft Metagenome-Assembled Genomes from the Global Oceans.</title>
        <authorList>
            <person name="Tully B.J."/>
            <person name="Graham E.D."/>
            <person name="Heidelberg J.F."/>
        </authorList>
    </citation>
    <scope>NUCLEOTIDE SEQUENCE [LARGE SCALE GENOMIC DNA]</scope>
</reference>
<dbReference type="PANTHER" id="PTHR11135">
    <property type="entry name" value="HISTONE ACETYLTRANSFERASE-RELATED"/>
    <property type="match status" value="1"/>
</dbReference>
<evidence type="ECO:0000256" key="12">
    <source>
        <dbReference type="ARBA" id="ARBA00023315"/>
    </source>
</evidence>
<gene>
    <name evidence="18" type="ORF">CL944_02730</name>
</gene>
<dbReference type="InterPro" id="IPR016181">
    <property type="entry name" value="Acyl_CoA_acyltransferase"/>
</dbReference>
<keyword evidence="6" id="KW-0949">S-adenosyl-L-methionine</keyword>
<dbReference type="GO" id="GO:0106261">
    <property type="term" value="F:tRNA uridine(34) acetyltransferase activity"/>
    <property type="evidence" value="ECO:0007669"/>
    <property type="project" value="UniProtKB-EC"/>
</dbReference>
<dbReference type="PROSITE" id="PS51918">
    <property type="entry name" value="RADICAL_SAM"/>
    <property type="match status" value="1"/>
</dbReference>
<dbReference type="SUPFAM" id="SSF55729">
    <property type="entry name" value="Acyl-CoA N-acyltransferases (Nat)"/>
    <property type="match status" value="1"/>
</dbReference>
<dbReference type="InterPro" id="IPR032432">
    <property type="entry name" value="Radical_SAM_C"/>
</dbReference>
<feature type="binding site" evidence="15">
    <location>
        <position position="87"/>
    </location>
    <ligand>
        <name>[4Fe-4S] cluster</name>
        <dbReference type="ChEBI" id="CHEBI:49883"/>
        <note>4Fe-4S-S-AdoMet</note>
    </ligand>
</feature>
<feature type="binding site" evidence="15">
    <location>
        <position position="92"/>
    </location>
    <ligand>
        <name>[4Fe-4S] cluster</name>
        <dbReference type="ChEBI" id="CHEBI:49883"/>
        <note>4Fe-4S-S-AdoMet</note>
    </ligand>
</feature>
<dbReference type="GO" id="GO:0051539">
    <property type="term" value="F:4 iron, 4 sulfur cluster binding"/>
    <property type="evidence" value="ECO:0007669"/>
    <property type="project" value="UniProtKB-KW"/>
</dbReference>
<accession>A0A2D6LQC8</accession>
<proteinExistence type="inferred from homology"/>
<evidence type="ECO:0000313" key="18">
    <source>
        <dbReference type="EMBL" id="MAG18362.1"/>
    </source>
</evidence>
<evidence type="ECO:0000256" key="3">
    <source>
        <dbReference type="ARBA" id="ARBA00022485"/>
    </source>
</evidence>
<comment type="caution">
    <text evidence="18">The sequence shown here is derived from an EMBL/GenBank/DDBJ whole genome shotgun (WGS) entry which is preliminary data.</text>
</comment>
<dbReference type="Pfam" id="PF04055">
    <property type="entry name" value="Radical_SAM"/>
    <property type="match status" value="1"/>
</dbReference>
<evidence type="ECO:0000256" key="1">
    <source>
        <dbReference type="ARBA" id="ARBA00005217"/>
    </source>
</evidence>